<feature type="compositionally biased region" description="Low complexity" evidence="1">
    <location>
        <begin position="234"/>
        <end position="247"/>
    </location>
</feature>
<name>A0A2H3CXJ3_ARMGA</name>
<protein>
    <submittedName>
        <fullName evidence="2">Uncharacterized protein</fullName>
    </submittedName>
</protein>
<evidence type="ECO:0000256" key="1">
    <source>
        <dbReference type="SAM" id="MobiDB-lite"/>
    </source>
</evidence>
<dbReference type="STRING" id="47427.A0A2H3CXJ3"/>
<feature type="compositionally biased region" description="Polar residues" evidence="1">
    <location>
        <begin position="207"/>
        <end position="225"/>
    </location>
</feature>
<feature type="region of interest" description="Disordered" evidence="1">
    <location>
        <begin position="776"/>
        <end position="803"/>
    </location>
</feature>
<organism evidence="2 3">
    <name type="scientific">Armillaria gallica</name>
    <name type="common">Bulbous honey fungus</name>
    <name type="synonym">Armillaria bulbosa</name>
    <dbReference type="NCBI Taxonomy" id="47427"/>
    <lineage>
        <taxon>Eukaryota</taxon>
        <taxon>Fungi</taxon>
        <taxon>Dikarya</taxon>
        <taxon>Basidiomycota</taxon>
        <taxon>Agaricomycotina</taxon>
        <taxon>Agaricomycetes</taxon>
        <taxon>Agaricomycetidae</taxon>
        <taxon>Agaricales</taxon>
        <taxon>Marasmiineae</taxon>
        <taxon>Physalacriaceae</taxon>
        <taxon>Armillaria</taxon>
    </lineage>
</organism>
<dbReference type="OMA" id="SAFIWAP"/>
<feature type="compositionally biased region" description="Acidic residues" evidence="1">
    <location>
        <begin position="144"/>
        <end position="155"/>
    </location>
</feature>
<feature type="compositionally biased region" description="Polar residues" evidence="1">
    <location>
        <begin position="1"/>
        <end position="11"/>
    </location>
</feature>
<proteinExistence type="predicted"/>
<dbReference type="InParanoid" id="A0A2H3CXJ3"/>
<feature type="compositionally biased region" description="Acidic residues" evidence="1">
    <location>
        <begin position="79"/>
        <end position="94"/>
    </location>
</feature>
<feature type="region of interest" description="Disordered" evidence="1">
    <location>
        <begin position="207"/>
        <end position="248"/>
    </location>
</feature>
<keyword evidence="3" id="KW-1185">Reference proteome</keyword>
<evidence type="ECO:0000313" key="3">
    <source>
        <dbReference type="Proteomes" id="UP000217790"/>
    </source>
</evidence>
<accession>A0A2H3CXJ3</accession>
<evidence type="ECO:0000313" key="2">
    <source>
        <dbReference type="EMBL" id="PBK83198.1"/>
    </source>
</evidence>
<feature type="region of interest" description="Disordered" evidence="1">
    <location>
        <begin position="263"/>
        <end position="284"/>
    </location>
</feature>
<reference evidence="3" key="1">
    <citation type="journal article" date="2017" name="Nat. Ecol. Evol.">
        <title>Genome expansion and lineage-specific genetic innovations in the forest pathogenic fungi Armillaria.</title>
        <authorList>
            <person name="Sipos G."/>
            <person name="Prasanna A.N."/>
            <person name="Walter M.C."/>
            <person name="O'Connor E."/>
            <person name="Balint B."/>
            <person name="Krizsan K."/>
            <person name="Kiss B."/>
            <person name="Hess J."/>
            <person name="Varga T."/>
            <person name="Slot J."/>
            <person name="Riley R."/>
            <person name="Boka B."/>
            <person name="Rigling D."/>
            <person name="Barry K."/>
            <person name="Lee J."/>
            <person name="Mihaltcheva S."/>
            <person name="LaButti K."/>
            <person name="Lipzen A."/>
            <person name="Waldron R."/>
            <person name="Moloney N.M."/>
            <person name="Sperisen C."/>
            <person name="Kredics L."/>
            <person name="Vagvoelgyi C."/>
            <person name="Patrignani A."/>
            <person name="Fitzpatrick D."/>
            <person name="Nagy I."/>
            <person name="Doyle S."/>
            <person name="Anderson J.B."/>
            <person name="Grigoriev I.V."/>
            <person name="Gueldener U."/>
            <person name="Muensterkoetter M."/>
            <person name="Nagy L.G."/>
        </authorList>
    </citation>
    <scope>NUCLEOTIDE SEQUENCE [LARGE SCALE GENOMIC DNA]</scope>
    <source>
        <strain evidence="3">Ar21-2</strain>
    </source>
</reference>
<dbReference type="OrthoDB" id="2939859at2759"/>
<sequence>MSSPLRLQNTDPDYGSDFSMDSLFGGADDDAPLPPSVGHNPSDLADIELQAEDPGHGSESSMTSLFGHPDDGSSLPSSNEEEDGVEESGFEDNVDAPLLPSVGHDPSDLVDIELQAEDPGHGSESSMTSLFGHPDNGSPLSSSNEEDDGVEESGFEDNVNTPLLPSVGHDHSDLLEQLQADGNPAGEATQHGPLSRPIKYHLRAQISGSNPQISKDRSTFITSSEGKSDEAEAHAACSHSSSDSEGSINLLDGYETDISYTDCERPTSQHSISKKVPGRGPRLKKVVIPPRAPEKTGHDFSFGGGFKCPNNDHTAHPSSCKVLKSFNLIYSDELNAIVCPSLYGGCIIPANLLVKHMKKHHGSDLQKCSGGSLLQKEKWDAIFEHITTSHKIDSQQSSKTILSALPSTISDPVPVVGDVPNKSVIDWFFKCSECSHYSLVAAKEKRKETNIARHFRESHGAQHARDTSYGNPIKVQKLQVLPGSGSSVSIFLCITNTSTNTDRTVTPDPPAPTYSNFEFEQVEEKISEAPWLDKLGWPSYMTLLGDEASIDVLRGLVSLPKRQSSQNKGSIEQGLYVLYAECVHYFQAATSYLEKCTPQVRKEVTKGSKRKFSNIVATTILKYRRPIFSTLALMVRYMEAKESNNLLGLGNFVLRGAKNQLQCAADLYKFLLVSDGKPSLTQLLELMHAAFDALVRPSEDLSSMLIACPTDQALLLMSLAGPGQYITAKSLGSECAALQWTFQAIIVHVARLRSMNIVKFISWPPHINSLSNIEATQQSVDDGDSDSENATSSGEEDSLPSDMEGIGLLEESDILLNQEQSNSNTGDQGSEATNMQITQYIHQEVREWLSNTVMQNTPFKRLKRVIYDITIAARKTETGSSLLHVTHDGQTYTIRDSFTEPLIIQMTRWLSLCQDLCKEVLPALIMQMLQISKTSFGCGDFNIDILSDNLSPEAIHKQPQNDRHLQQFQNSIANCLKMESKATLEKWFLTEQEILACIAVIFHLTAGPSFRSFQVGTLKYDSFPEYGKRNLYLLTGPSRRQFILANPKAKQTGVSFADTLLAFPDMITQFLAIYFCILRPVGMQLAVLSPTVPQPISVAIDSYSAFIWAPSVKQSGKISKNWKGSEIDAALIKYTLDSFQIRVTGATLRQISHAVFREKFPSLFKGPENSATAIVSSMQKGELRPYAVGLHFPAFANMNQAECGSRLLVSDIWHAALGLSQPSDLWRRVVSGSHLFATEEFNIPALHHARFVVNRESSDTQKFRKYLAWLRQGEDDPMEGLEVNGAELLETKLACEVTHVILFGPGSPRLLSTPPLGGLNVDDVAYAAFLVEYVLEADQDHENDSKGLISNAHLLVEHRKVMGKLKDTETQLWIEFSARVYSLEHEGVQTGDVTNAVMELLGLC</sequence>
<feature type="region of interest" description="Disordered" evidence="1">
    <location>
        <begin position="1"/>
        <end position="169"/>
    </location>
</feature>
<gene>
    <name evidence="2" type="ORF">ARMGADRAFT_1170594</name>
</gene>
<feature type="compositionally biased region" description="Basic residues" evidence="1">
    <location>
        <begin position="272"/>
        <end position="284"/>
    </location>
</feature>
<dbReference type="EMBL" id="KZ293708">
    <property type="protein sequence ID" value="PBK83198.1"/>
    <property type="molecule type" value="Genomic_DNA"/>
</dbReference>
<dbReference type="Proteomes" id="UP000217790">
    <property type="component" value="Unassembled WGS sequence"/>
</dbReference>